<dbReference type="GO" id="GO:0010073">
    <property type="term" value="P:meristem maintenance"/>
    <property type="evidence" value="ECO:0007669"/>
    <property type="project" value="InterPro"/>
</dbReference>
<dbReference type="InterPro" id="IPR019557">
    <property type="entry name" value="AminoTfrase-like_pln_mobile"/>
</dbReference>
<feature type="domain" description="Aminotransferase-like plant mobile" evidence="1">
    <location>
        <begin position="14"/>
        <end position="150"/>
    </location>
</feature>
<accession>A0A7J9N4Q8</accession>
<evidence type="ECO:0000313" key="3">
    <source>
        <dbReference type="Proteomes" id="UP000593576"/>
    </source>
</evidence>
<dbReference type="Pfam" id="PF10536">
    <property type="entry name" value="PMD"/>
    <property type="match status" value="1"/>
</dbReference>
<name>A0A7J9N4Q8_GOSSC</name>
<comment type="caution">
    <text evidence="2">The sequence shown here is derived from an EMBL/GenBank/DDBJ whole genome shotgun (WGS) entry which is preliminary data.</text>
</comment>
<reference evidence="2 3" key="1">
    <citation type="journal article" date="2019" name="Genome Biol. Evol.">
        <title>Insights into the evolution of the New World diploid cottons (Gossypium, subgenus Houzingenia) based on genome sequencing.</title>
        <authorList>
            <person name="Grover C.E."/>
            <person name="Arick M.A. 2nd"/>
            <person name="Thrash A."/>
            <person name="Conover J.L."/>
            <person name="Sanders W.S."/>
            <person name="Peterson D.G."/>
            <person name="Frelichowski J.E."/>
            <person name="Scheffler J.A."/>
            <person name="Scheffler B.E."/>
            <person name="Wendel J.F."/>
        </authorList>
    </citation>
    <scope>NUCLEOTIDE SEQUENCE [LARGE SCALE GENOMIC DNA]</scope>
    <source>
        <strain evidence="2">1</strain>
        <tissue evidence="2">Leaf</tissue>
    </source>
</reference>
<dbReference type="Proteomes" id="UP000593576">
    <property type="component" value="Unassembled WGS sequence"/>
</dbReference>
<feature type="non-terminal residue" evidence="2">
    <location>
        <position position="1"/>
    </location>
</feature>
<dbReference type="EMBL" id="JABFAF010271050">
    <property type="protein sequence ID" value="MBA0878272.1"/>
    <property type="molecule type" value="Genomic_DNA"/>
</dbReference>
<organism evidence="2 3">
    <name type="scientific">Gossypium schwendimanii</name>
    <name type="common">Cotton</name>
    <dbReference type="NCBI Taxonomy" id="34291"/>
    <lineage>
        <taxon>Eukaryota</taxon>
        <taxon>Viridiplantae</taxon>
        <taxon>Streptophyta</taxon>
        <taxon>Embryophyta</taxon>
        <taxon>Tracheophyta</taxon>
        <taxon>Spermatophyta</taxon>
        <taxon>Magnoliopsida</taxon>
        <taxon>eudicotyledons</taxon>
        <taxon>Gunneridae</taxon>
        <taxon>Pentapetalae</taxon>
        <taxon>rosids</taxon>
        <taxon>malvids</taxon>
        <taxon>Malvales</taxon>
        <taxon>Malvaceae</taxon>
        <taxon>Malvoideae</taxon>
        <taxon>Gossypium</taxon>
    </lineage>
</organism>
<dbReference type="InterPro" id="IPR044824">
    <property type="entry name" value="MAIN-like"/>
</dbReference>
<sequence length="250" mass="28492">GAGFWHVATIGRGCKLDQKLTSALIERWRPETHTFHLSYGKCTITLEDMQLQLGLPVDGSALTGSVQSADWGAICYDLFGAIPDNIYGGRIEMSWLRDTFPELGNDSTEVERIRYARAYIIEMIRGYLMSDLSQNLVHMRWLLKLVDFRAKLSITTTIMGSVSFSIFTSSSEPPIYIPTYNEVGIPTALEDIRFLLDQRSKAQFQWTPYEDPAIRAAILDEFFQNLNIFHVKVPLVNYVTVEMHQTDRVL</sequence>
<dbReference type="OrthoDB" id="1939467at2759"/>
<proteinExistence type="predicted"/>
<keyword evidence="3" id="KW-1185">Reference proteome</keyword>
<evidence type="ECO:0000259" key="1">
    <source>
        <dbReference type="Pfam" id="PF10536"/>
    </source>
</evidence>
<evidence type="ECO:0000313" key="2">
    <source>
        <dbReference type="EMBL" id="MBA0878272.1"/>
    </source>
</evidence>
<dbReference type="PANTHER" id="PTHR46033:SF8">
    <property type="entry name" value="PROTEIN MAINTENANCE OF MERISTEMS-LIKE"/>
    <property type="match status" value="1"/>
</dbReference>
<dbReference type="AlphaFoldDB" id="A0A7J9N4Q8"/>
<gene>
    <name evidence="2" type="ORF">Goshw_000065</name>
</gene>
<dbReference type="PANTHER" id="PTHR46033">
    <property type="entry name" value="PROTEIN MAIN-LIKE 2"/>
    <property type="match status" value="1"/>
</dbReference>
<protein>
    <recommendedName>
        <fullName evidence="1">Aminotransferase-like plant mobile domain-containing protein</fullName>
    </recommendedName>
</protein>